<organism evidence="2 3">
    <name type="scientific">Camellia sinensis var. sinensis</name>
    <name type="common">China tea</name>
    <dbReference type="NCBI Taxonomy" id="542762"/>
    <lineage>
        <taxon>Eukaryota</taxon>
        <taxon>Viridiplantae</taxon>
        <taxon>Streptophyta</taxon>
        <taxon>Embryophyta</taxon>
        <taxon>Tracheophyta</taxon>
        <taxon>Spermatophyta</taxon>
        <taxon>Magnoliopsida</taxon>
        <taxon>eudicotyledons</taxon>
        <taxon>Gunneridae</taxon>
        <taxon>Pentapetalae</taxon>
        <taxon>asterids</taxon>
        <taxon>Ericales</taxon>
        <taxon>Theaceae</taxon>
        <taxon>Camellia</taxon>
    </lineage>
</organism>
<accession>A0A4V6RYH9</accession>
<keyword evidence="3" id="KW-1185">Reference proteome</keyword>
<evidence type="ECO:0000313" key="3">
    <source>
        <dbReference type="Proteomes" id="UP000306102"/>
    </source>
</evidence>
<protein>
    <submittedName>
        <fullName evidence="2">Uncharacterized protein</fullName>
    </submittedName>
</protein>
<name>A0A4V6RYH9_CAMSN</name>
<feature type="region of interest" description="Disordered" evidence="1">
    <location>
        <begin position="217"/>
        <end position="254"/>
    </location>
</feature>
<gene>
    <name evidence="2" type="ORF">TEA_000026</name>
</gene>
<evidence type="ECO:0000313" key="2">
    <source>
        <dbReference type="EMBL" id="THG12547.1"/>
    </source>
</evidence>
<evidence type="ECO:0000256" key="1">
    <source>
        <dbReference type="SAM" id="MobiDB-lite"/>
    </source>
</evidence>
<dbReference type="AlphaFoldDB" id="A0A4V6RYH9"/>
<dbReference type="EMBL" id="SDRB02006509">
    <property type="protein sequence ID" value="THG12547.1"/>
    <property type="molecule type" value="Genomic_DNA"/>
</dbReference>
<sequence>MAATTVTRERRKKWEPISLSISHRPTELPRQERVGFSVPDSCAQKKLIVTASLCFAGDSAPGGLSFSESYELAEEACSPLPGFVELPTCPVCLVQVIHRALPFISYYGNLLQAYGINHLVLPPRDYLFAPSLSDICQAVDFIHGRLEWMGQAGPGSSDLCLLMWPVSHLSCVRMPLGDTVQVDSSCPGLCQLSYATGPSFSPTKGIVIRKRNSNRIADREGGRAGGVGQEAYRPRGWPSETGRQRGVPTTRVAE</sequence>
<dbReference type="Proteomes" id="UP000306102">
    <property type="component" value="Unassembled WGS sequence"/>
</dbReference>
<reference evidence="2 3" key="1">
    <citation type="journal article" date="2018" name="Proc. Natl. Acad. Sci. U.S.A.">
        <title>Draft genome sequence of Camellia sinensis var. sinensis provides insights into the evolution of the tea genome and tea quality.</title>
        <authorList>
            <person name="Wei C."/>
            <person name="Yang H."/>
            <person name="Wang S."/>
            <person name="Zhao J."/>
            <person name="Liu C."/>
            <person name="Gao L."/>
            <person name="Xia E."/>
            <person name="Lu Y."/>
            <person name="Tai Y."/>
            <person name="She G."/>
            <person name="Sun J."/>
            <person name="Cao H."/>
            <person name="Tong W."/>
            <person name="Gao Q."/>
            <person name="Li Y."/>
            <person name="Deng W."/>
            <person name="Jiang X."/>
            <person name="Wang W."/>
            <person name="Chen Q."/>
            <person name="Zhang S."/>
            <person name="Li H."/>
            <person name="Wu J."/>
            <person name="Wang P."/>
            <person name="Li P."/>
            <person name="Shi C."/>
            <person name="Zheng F."/>
            <person name="Jian J."/>
            <person name="Huang B."/>
            <person name="Shan D."/>
            <person name="Shi M."/>
            <person name="Fang C."/>
            <person name="Yue Y."/>
            <person name="Li F."/>
            <person name="Li D."/>
            <person name="Wei S."/>
            <person name="Han B."/>
            <person name="Jiang C."/>
            <person name="Yin Y."/>
            <person name="Xia T."/>
            <person name="Zhang Z."/>
            <person name="Bennetzen J.L."/>
            <person name="Zhao S."/>
            <person name="Wan X."/>
        </authorList>
    </citation>
    <scope>NUCLEOTIDE SEQUENCE [LARGE SCALE GENOMIC DNA]</scope>
    <source>
        <strain evidence="3">cv. Shuchazao</strain>
        <tissue evidence="2">Leaf</tissue>
    </source>
</reference>
<comment type="caution">
    <text evidence="2">The sequence shown here is derived from an EMBL/GenBank/DDBJ whole genome shotgun (WGS) entry which is preliminary data.</text>
</comment>
<proteinExistence type="predicted"/>